<dbReference type="STRING" id="1802164.A3H51_00310"/>
<accession>A0A1G2HH76</accession>
<dbReference type="GO" id="GO:0008460">
    <property type="term" value="F:dTDP-glucose 4,6-dehydratase activity"/>
    <property type="evidence" value="ECO:0007669"/>
    <property type="project" value="UniProtKB-EC"/>
</dbReference>
<evidence type="ECO:0000313" key="9">
    <source>
        <dbReference type="EMBL" id="OGZ61837.1"/>
    </source>
</evidence>
<comment type="cofactor">
    <cofactor evidence="2 7">
        <name>NAD(+)</name>
        <dbReference type="ChEBI" id="CHEBI:57540"/>
    </cofactor>
</comment>
<dbReference type="NCBIfam" id="TIGR01181">
    <property type="entry name" value="dTDP_gluc_dehyt"/>
    <property type="match status" value="1"/>
</dbReference>
<evidence type="ECO:0000313" key="10">
    <source>
        <dbReference type="Proteomes" id="UP000178509"/>
    </source>
</evidence>
<comment type="catalytic activity">
    <reaction evidence="1 7">
        <text>dTDP-alpha-D-glucose = dTDP-4-dehydro-6-deoxy-alpha-D-glucose + H2O</text>
        <dbReference type="Rhea" id="RHEA:17221"/>
        <dbReference type="ChEBI" id="CHEBI:15377"/>
        <dbReference type="ChEBI" id="CHEBI:57477"/>
        <dbReference type="ChEBI" id="CHEBI:57649"/>
        <dbReference type="EC" id="4.2.1.46"/>
    </reaction>
</comment>
<dbReference type="EC" id="4.2.1.46" evidence="4 7"/>
<feature type="domain" description="NAD(P)-binding" evidence="8">
    <location>
        <begin position="2"/>
        <end position="288"/>
    </location>
</feature>
<dbReference type="InterPro" id="IPR036291">
    <property type="entry name" value="NAD(P)-bd_dom_sf"/>
</dbReference>
<gene>
    <name evidence="9" type="ORF">A3H51_00310</name>
</gene>
<evidence type="ECO:0000256" key="7">
    <source>
        <dbReference type="RuleBase" id="RU004473"/>
    </source>
</evidence>
<protein>
    <recommendedName>
        <fullName evidence="4 7">dTDP-glucose 4,6-dehydratase</fullName>
        <ecNumber evidence="4 7">4.2.1.46</ecNumber>
    </recommendedName>
</protein>
<comment type="caution">
    <text evidence="9">The sequence shown here is derived from an EMBL/GenBank/DDBJ whole genome shotgun (WGS) entry which is preliminary data.</text>
</comment>
<dbReference type="Proteomes" id="UP000178509">
    <property type="component" value="Unassembled WGS sequence"/>
</dbReference>
<evidence type="ECO:0000256" key="1">
    <source>
        <dbReference type="ARBA" id="ARBA00001539"/>
    </source>
</evidence>
<evidence type="ECO:0000256" key="2">
    <source>
        <dbReference type="ARBA" id="ARBA00001911"/>
    </source>
</evidence>
<dbReference type="EMBL" id="MHOJ01000035">
    <property type="protein sequence ID" value="OGZ61837.1"/>
    <property type="molecule type" value="Genomic_DNA"/>
</dbReference>
<dbReference type="InterPro" id="IPR016040">
    <property type="entry name" value="NAD(P)-bd_dom"/>
</dbReference>
<dbReference type="Pfam" id="PF16363">
    <property type="entry name" value="GDP_Man_Dehyd"/>
    <property type="match status" value="1"/>
</dbReference>
<dbReference type="GO" id="GO:0009225">
    <property type="term" value="P:nucleotide-sugar metabolic process"/>
    <property type="evidence" value="ECO:0007669"/>
    <property type="project" value="InterPro"/>
</dbReference>
<evidence type="ECO:0000259" key="8">
    <source>
        <dbReference type="Pfam" id="PF16363"/>
    </source>
</evidence>
<dbReference type="Gene3D" id="3.40.50.720">
    <property type="entry name" value="NAD(P)-binding Rossmann-like Domain"/>
    <property type="match status" value="1"/>
</dbReference>
<keyword evidence="6 7" id="KW-0456">Lyase</keyword>
<evidence type="ECO:0000256" key="4">
    <source>
        <dbReference type="ARBA" id="ARBA00011990"/>
    </source>
</evidence>
<reference evidence="9 10" key="1">
    <citation type="journal article" date="2016" name="Nat. Commun.">
        <title>Thousands of microbial genomes shed light on interconnected biogeochemical processes in an aquifer system.</title>
        <authorList>
            <person name="Anantharaman K."/>
            <person name="Brown C.T."/>
            <person name="Hug L.A."/>
            <person name="Sharon I."/>
            <person name="Castelle C.J."/>
            <person name="Probst A.J."/>
            <person name="Thomas B.C."/>
            <person name="Singh A."/>
            <person name="Wilkins M.J."/>
            <person name="Karaoz U."/>
            <person name="Brodie E.L."/>
            <person name="Williams K.H."/>
            <person name="Hubbard S.S."/>
            <person name="Banfield J.F."/>
        </authorList>
    </citation>
    <scope>NUCLEOTIDE SEQUENCE [LARGE SCALE GENOMIC DNA]</scope>
</reference>
<dbReference type="PANTHER" id="PTHR43000">
    <property type="entry name" value="DTDP-D-GLUCOSE 4,6-DEHYDRATASE-RELATED"/>
    <property type="match status" value="1"/>
</dbReference>
<proteinExistence type="inferred from homology"/>
<keyword evidence="5" id="KW-0520">NAD</keyword>
<evidence type="ECO:0000256" key="6">
    <source>
        <dbReference type="ARBA" id="ARBA00023239"/>
    </source>
</evidence>
<evidence type="ECO:0000256" key="3">
    <source>
        <dbReference type="ARBA" id="ARBA00008178"/>
    </source>
</evidence>
<dbReference type="Gene3D" id="3.90.25.10">
    <property type="entry name" value="UDP-galactose 4-epimerase, domain 1"/>
    <property type="match status" value="1"/>
</dbReference>
<dbReference type="InterPro" id="IPR005888">
    <property type="entry name" value="dTDP_Gluc_deHydtase"/>
</dbReference>
<comment type="similarity">
    <text evidence="3 7">Belongs to the NAD(P)-dependent epimerase/dehydratase family. dTDP-glucose dehydratase subfamily.</text>
</comment>
<dbReference type="AlphaFoldDB" id="A0A1G2HH76"/>
<evidence type="ECO:0000256" key="5">
    <source>
        <dbReference type="ARBA" id="ARBA00023027"/>
    </source>
</evidence>
<dbReference type="CDD" id="cd05246">
    <property type="entry name" value="dTDP_GD_SDR_e"/>
    <property type="match status" value="1"/>
</dbReference>
<sequence length="330" mass="38563">MGSYFIKYMLKKHPHIWIVNYDKLSYAGNLNNLNETEADERYTFIRGDITDKEHLEKIIQRFKIDYLVNFAAESHVDRSILKATDFIKSNIEGVHILLEVVTQFKIPFIQISTDEVFGEVENGKFTEEHPFRPNNPYSASKAAGDLLCRAYYVTHQTPVIVTHSCNVMGSHQFPEKLIPGFIIRLLNSQKVTVHGDGRNIREWIYVEDHSRAIEFIMKNGLPGRVYNIGTGYEKSNMEITELILDKLGKNRTFVDYVPQRKGNDWRYALDTSRLNEMGWKPVFAFDDSLNYIVNWYANNKWWWEPILSGEHEQKLKKPYHSAYREDGEIA</sequence>
<dbReference type="SUPFAM" id="SSF51735">
    <property type="entry name" value="NAD(P)-binding Rossmann-fold domains"/>
    <property type="match status" value="1"/>
</dbReference>
<name>A0A1G2HH76_9BACT</name>
<organism evidence="9 10">
    <name type="scientific">Candidatus Spechtbacteria bacterium RIFCSPLOWO2_02_FULL_38_8</name>
    <dbReference type="NCBI Taxonomy" id="1802164"/>
    <lineage>
        <taxon>Bacteria</taxon>
        <taxon>Candidatus Spechtiibacteriota</taxon>
    </lineage>
</organism>